<accession>A0A0C2GDI9</accession>
<reference evidence="1 2" key="1">
    <citation type="submission" date="2013-12" db="EMBL/GenBank/DDBJ databases">
        <title>Draft genome of the parsitic nematode Ancylostoma duodenale.</title>
        <authorList>
            <person name="Mitreva M."/>
        </authorList>
    </citation>
    <scope>NUCLEOTIDE SEQUENCE [LARGE SCALE GENOMIC DNA]</scope>
    <source>
        <strain evidence="1 2">Zhejiang</strain>
    </source>
</reference>
<gene>
    <name evidence="1" type="ORF">ANCDUO_14683</name>
</gene>
<name>A0A0C2GDI9_9BILA</name>
<evidence type="ECO:0000313" key="2">
    <source>
        <dbReference type="Proteomes" id="UP000054047"/>
    </source>
</evidence>
<proteinExistence type="predicted"/>
<sequence>MELLVIDLRDSVTAQLDSWERTVKQRAHQVYGEQTVYITVSVCMTAVATQKQANALVLLDGPDQHANSCVHLVNMA</sequence>
<organism evidence="1 2">
    <name type="scientific">Ancylostoma duodenale</name>
    <dbReference type="NCBI Taxonomy" id="51022"/>
    <lineage>
        <taxon>Eukaryota</taxon>
        <taxon>Metazoa</taxon>
        <taxon>Ecdysozoa</taxon>
        <taxon>Nematoda</taxon>
        <taxon>Chromadorea</taxon>
        <taxon>Rhabditida</taxon>
        <taxon>Rhabditina</taxon>
        <taxon>Rhabditomorpha</taxon>
        <taxon>Strongyloidea</taxon>
        <taxon>Ancylostomatidae</taxon>
        <taxon>Ancylostomatinae</taxon>
        <taxon>Ancylostoma</taxon>
    </lineage>
</organism>
<protein>
    <submittedName>
        <fullName evidence="1">Uncharacterized protein</fullName>
    </submittedName>
</protein>
<keyword evidence="2" id="KW-1185">Reference proteome</keyword>
<dbReference type="EMBL" id="KN737801">
    <property type="protein sequence ID" value="KIH55166.1"/>
    <property type="molecule type" value="Genomic_DNA"/>
</dbReference>
<evidence type="ECO:0000313" key="1">
    <source>
        <dbReference type="EMBL" id="KIH55166.1"/>
    </source>
</evidence>
<dbReference type="AlphaFoldDB" id="A0A0C2GDI9"/>
<dbReference type="Proteomes" id="UP000054047">
    <property type="component" value="Unassembled WGS sequence"/>
</dbReference>